<dbReference type="Gene3D" id="3.60.10.10">
    <property type="entry name" value="Endonuclease/exonuclease/phosphatase"/>
    <property type="match status" value="1"/>
</dbReference>
<evidence type="ECO:0000313" key="10">
    <source>
        <dbReference type="EMBL" id="CAD6338080.1"/>
    </source>
</evidence>
<dbReference type="OrthoDB" id="1545at2759"/>
<keyword evidence="5" id="KW-0067">ATP-binding</keyword>
<comment type="similarity">
    <text evidence="1">Belongs to the class-II aminoacyl-tRNA synthetase family.</text>
</comment>
<dbReference type="GO" id="GO:0006426">
    <property type="term" value="P:glycyl-tRNA aminoacylation"/>
    <property type="evidence" value="ECO:0007669"/>
    <property type="project" value="InterPro"/>
</dbReference>
<evidence type="ECO:0000256" key="2">
    <source>
        <dbReference type="ARBA" id="ARBA00012829"/>
    </source>
</evidence>
<evidence type="ECO:0000259" key="9">
    <source>
        <dbReference type="Pfam" id="PF03372"/>
    </source>
</evidence>
<dbReference type="InterPro" id="IPR006194">
    <property type="entry name" value="Gly-tRNA-synth_heterodimer"/>
</dbReference>
<dbReference type="InterPro" id="IPR015944">
    <property type="entry name" value="Gly-tRNA-synth_bsu"/>
</dbReference>
<evidence type="ECO:0000256" key="8">
    <source>
        <dbReference type="ARBA" id="ARBA00047937"/>
    </source>
</evidence>
<comment type="caution">
    <text evidence="10">The sequence shown here is derived from an EMBL/GenBank/DDBJ whole genome shotgun (WGS) entry which is preliminary data.</text>
</comment>
<dbReference type="HAMAP" id="MF_00255">
    <property type="entry name" value="Gly_tRNA_synth_beta"/>
    <property type="match status" value="1"/>
</dbReference>
<dbReference type="AlphaFoldDB" id="A0A811SBC3"/>
<keyword evidence="3" id="KW-0436">Ligase</keyword>
<dbReference type="InterPro" id="IPR005135">
    <property type="entry name" value="Endo/exonuclease/phosphatase"/>
</dbReference>
<dbReference type="PROSITE" id="PS50861">
    <property type="entry name" value="AA_TRNA_LIGASE_II_GLYAB"/>
    <property type="match status" value="1"/>
</dbReference>
<dbReference type="GO" id="GO:0005524">
    <property type="term" value="F:ATP binding"/>
    <property type="evidence" value="ECO:0007669"/>
    <property type="project" value="UniProtKB-KW"/>
</dbReference>
<gene>
    <name evidence="10" type="ORF">NCGR_LOCUS62178</name>
</gene>
<dbReference type="EMBL" id="CAJGYO010000018">
    <property type="protein sequence ID" value="CAD6338080.1"/>
    <property type="molecule type" value="Genomic_DNA"/>
</dbReference>
<evidence type="ECO:0000256" key="5">
    <source>
        <dbReference type="ARBA" id="ARBA00022840"/>
    </source>
</evidence>
<dbReference type="InterPro" id="IPR036691">
    <property type="entry name" value="Endo/exonu/phosph_ase_sf"/>
</dbReference>
<dbReference type="NCBIfam" id="TIGR00211">
    <property type="entry name" value="glyS"/>
    <property type="match status" value="1"/>
</dbReference>
<dbReference type="Pfam" id="PF02092">
    <property type="entry name" value="tRNA_synt_2f"/>
    <property type="match status" value="1"/>
</dbReference>
<reference evidence="10" key="1">
    <citation type="submission" date="2020-10" db="EMBL/GenBank/DDBJ databases">
        <authorList>
            <person name="Han B."/>
            <person name="Lu T."/>
            <person name="Zhao Q."/>
            <person name="Huang X."/>
            <person name="Zhao Y."/>
        </authorList>
    </citation>
    <scope>NUCLEOTIDE SEQUENCE</scope>
</reference>
<comment type="catalytic activity">
    <reaction evidence="8">
        <text>tRNA(Gly) + glycine + ATP = glycyl-tRNA(Gly) + AMP + diphosphate</text>
        <dbReference type="Rhea" id="RHEA:16013"/>
        <dbReference type="Rhea" id="RHEA-COMP:9664"/>
        <dbReference type="Rhea" id="RHEA-COMP:9683"/>
        <dbReference type="ChEBI" id="CHEBI:30616"/>
        <dbReference type="ChEBI" id="CHEBI:33019"/>
        <dbReference type="ChEBI" id="CHEBI:57305"/>
        <dbReference type="ChEBI" id="CHEBI:78442"/>
        <dbReference type="ChEBI" id="CHEBI:78522"/>
        <dbReference type="ChEBI" id="CHEBI:456215"/>
        <dbReference type="EC" id="6.1.1.14"/>
    </reaction>
</comment>
<dbReference type="GO" id="GO:0004820">
    <property type="term" value="F:glycine-tRNA ligase activity"/>
    <property type="evidence" value="ECO:0007669"/>
    <property type="project" value="UniProtKB-EC"/>
</dbReference>
<evidence type="ECO:0000256" key="1">
    <source>
        <dbReference type="ARBA" id="ARBA00008226"/>
    </source>
</evidence>
<dbReference type="PANTHER" id="PTHR30075">
    <property type="entry name" value="GLYCYL-TRNA SYNTHETASE"/>
    <property type="match status" value="1"/>
</dbReference>
<dbReference type="SUPFAM" id="SSF109604">
    <property type="entry name" value="HD-domain/PDEase-like"/>
    <property type="match status" value="1"/>
</dbReference>
<evidence type="ECO:0000256" key="4">
    <source>
        <dbReference type="ARBA" id="ARBA00022741"/>
    </source>
</evidence>
<keyword evidence="4" id="KW-0547">Nucleotide-binding</keyword>
<dbReference type="GO" id="GO:0009570">
    <property type="term" value="C:chloroplast stroma"/>
    <property type="evidence" value="ECO:0007669"/>
    <property type="project" value="TreeGrafter"/>
</dbReference>
<accession>A0A811SBC3</accession>
<dbReference type="Pfam" id="PF03372">
    <property type="entry name" value="Exo_endo_phos"/>
    <property type="match status" value="1"/>
</dbReference>
<evidence type="ECO:0000256" key="6">
    <source>
        <dbReference type="ARBA" id="ARBA00022917"/>
    </source>
</evidence>
<evidence type="ECO:0000313" key="11">
    <source>
        <dbReference type="Proteomes" id="UP000604825"/>
    </source>
</evidence>
<proteinExistence type="inferred from homology"/>
<sequence length="1013" mass="112887">MGQQPCVAGAAAEFLPDDLSRRTKKKAMRSLDILSENEGIDQQAQDDYAKLFRHPLSDSHLRALSALFKCSLPVDFGQGVDSEMLGLLSVICLVGFKCVFMDPAKILIWNVRGLNSTSRQDSVRSIVDSSRSDIVCIQETKVTDMSRRIILSSLGSDFSDFIAAPSVGASGGILIAWRQHIGVSLARRVDHHSVTVQFSTENGQSRWLTSVYGPQGNDDKIQFLQELRDIRAACPGPWVVAGDFNLIYRDEDKNNANYNRAMMGHFRRFINDLALKEIPLHGRKYTWSNQQNSPILVKLDRVLCSVDWEEKFPNCLLQSMASDDSDHFPFLLGLQDNRPGRPRFHFESFWTKLDGFQEAVASAWASTPAGPCPFITLNKKFKAVTRGLQSWSDKALIAGERVCTSHEDKTAVIDDFYENLLGTCTVREHMINLADLGINAQDMSELELSFTEDEVLAEDIPTIVSGISFPKSMRWNSNIVFSRPIRWILALHGDFVVPFYFAGISSGNQSCGLRNSSLANFEVETAESYLHSVEKAGILINMQERKEKVLHASTVLAEGVGGDFVAPDSLLQEVVNLVEAPVPILGRYDDSFLELPKDVLITVMQKHQKYFAVISKSTGDLLPYFIAVANGAISEEVVRKGNEAVLRARYEDAKFFYKMDTQKKFSEFRGQLSGILFHEKLGTMLDKMTRVENTVAELALILGINERMIPIIKDAAALAMSDLATSIVTEFTSLAGIMARHYALRDGIPEEIAEALFEITLPRSSGDVFPRTDAGIVLAVADRLDSLVGLFGAGCQPSSTNDPFGLRRVSYGLVQILVENKKSFDLRRALTLLAGVQPIEIETNVIDEAVQFITRRLEQLLVDEGINCEIVRSVLMERANCPYLAAQTATEMEAFSRTDTFPKVVEAYSRPTRIIRGKEIESVLEVDPSVFEKDEEKVLWSAYLEVADKIHPGVDIKTFADASLLLIQPLEDFFNSVFVMAEDERVRNNRLALLRKIESLPKGIADLSILPGF</sequence>
<organism evidence="10 11">
    <name type="scientific">Miscanthus lutarioriparius</name>
    <dbReference type="NCBI Taxonomy" id="422564"/>
    <lineage>
        <taxon>Eukaryota</taxon>
        <taxon>Viridiplantae</taxon>
        <taxon>Streptophyta</taxon>
        <taxon>Embryophyta</taxon>
        <taxon>Tracheophyta</taxon>
        <taxon>Spermatophyta</taxon>
        <taxon>Magnoliopsida</taxon>
        <taxon>Liliopsida</taxon>
        <taxon>Poales</taxon>
        <taxon>Poaceae</taxon>
        <taxon>PACMAD clade</taxon>
        <taxon>Panicoideae</taxon>
        <taxon>Andropogonodae</taxon>
        <taxon>Andropogoneae</taxon>
        <taxon>Saccharinae</taxon>
        <taxon>Miscanthus</taxon>
    </lineage>
</organism>
<evidence type="ECO:0000256" key="7">
    <source>
        <dbReference type="ARBA" id="ARBA00023146"/>
    </source>
</evidence>
<dbReference type="PRINTS" id="PR01045">
    <property type="entry name" value="TRNASYNTHGB"/>
</dbReference>
<name>A0A811SBC3_9POAL</name>
<dbReference type="EC" id="6.1.1.14" evidence="2"/>
<dbReference type="Proteomes" id="UP000604825">
    <property type="component" value="Unassembled WGS sequence"/>
</dbReference>
<keyword evidence="11" id="KW-1185">Reference proteome</keyword>
<evidence type="ECO:0000256" key="3">
    <source>
        <dbReference type="ARBA" id="ARBA00022598"/>
    </source>
</evidence>
<dbReference type="PANTHER" id="PTHR30075:SF2">
    <property type="entry name" value="GLYCINE--TRNA LIGASE, CHLOROPLASTIC_MITOCHONDRIAL 2"/>
    <property type="match status" value="1"/>
</dbReference>
<protein>
    <recommendedName>
        <fullName evidence="2">glycine--tRNA ligase</fullName>
        <ecNumber evidence="2">6.1.1.14</ecNumber>
    </recommendedName>
</protein>
<dbReference type="SUPFAM" id="SSF56219">
    <property type="entry name" value="DNase I-like"/>
    <property type="match status" value="1"/>
</dbReference>
<dbReference type="GO" id="GO:0005739">
    <property type="term" value="C:mitochondrion"/>
    <property type="evidence" value="ECO:0007669"/>
    <property type="project" value="TreeGrafter"/>
</dbReference>
<feature type="domain" description="Endonuclease/exonuclease/phosphatase" evidence="9">
    <location>
        <begin position="109"/>
        <end position="327"/>
    </location>
</feature>
<keyword evidence="7" id="KW-0030">Aminoacyl-tRNA synthetase</keyword>
<keyword evidence="6" id="KW-0648">Protein biosynthesis</keyword>